<dbReference type="Pfam" id="PF13927">
    <property type="entry name" value="Ig_3"/>
    <property type="match status" value="2"/>
</dbReference>
<feature type="domain" description="Ig-like" evidence="7">
    <location>
        <begin position="147"/>
        <end position="220"/>
    </location>
</feature>
<sequence>MMVSHGFYQTLWIFVCFGKYENVVMGLQLPAETNGEVGGSVTFTPENLPSTEIAIIAWQAETLAGKSNIVSGSPDSPVISPGYTDRVVFDKNSLSLELLNLTPNDSGTYTFTVTSSGGSDLDARTSLNVYDIIRNVQLKGPEEALIEGESSATITSEGSGDITSIEWMKDNTPLNPSENIIFSPDNRAVSISPVQRSDSGEYEVKYSNPVSSGTSTLRLTINYGPEDVSVDGPEVVDSGIQMFLFCSATSEPPASFSWTFNGTDTGVTTSKYIIEETDITNTGEYTCTAFNSITNRRDSQNHTLKVQQGGAGGGGLSPGAIAGIVIGVLLAVSGICGLIVYLVKTKKIPMINSTKAQESRGTEQSRQPEDSRYETVINFHKDRGDGATQDASGASPIYENIDDNAYENMKHGGLQFPVVTNGAVGRNVVFAPLNPPSTAVDTVSWQCTIAVILSGSPASPTISPEYTGRVRFDSNDFALELLDLTLKDAGTYSLILETAGSALFGGTSLQMYELISDMKLTGPEEELIEGESSATLTSRGSGNITSIEWMKDNTPLNPSENIIFSPDNRAVSISPVQRSDSGEYEVKYSNPVSSGTSTLRLTINYGPEDVSVEGPEVVDLGIQMFLFCSATSEPSASFSWTFNGTDTGHTLGEALQLPAETNGEVGGSVTFTPENLPSTEIAIIAWQAETLAGKSTIVSGSPGSPVIFPGYTDRIIFDKYSLELFNLTRNDSGTYTVTVTSSDGSYVNAETSVNVYDIIRNVQLKGPEEELIEEIISDMKLTGPEDELIEGESSATITSEGSGDITSIEWMKDNTPLNPSENIIFSPDNRAVSISPVQRSDSPEVVDLGVKITLSCSAMSLPPASFSWTFNGTDTGVTTNKYTIEETDITNTGEYTCTAFNSITNRRDSQNHTLKVQQGGAGGGGLSPGAIAGIVIGVLLAVSGICGLIVYLVKTKKIPKIELGSSREASRAESQRAEENEIHYADIRHNKRKKGDRVEMANISEPRTEYAEIRHEANSRENPPPYGSQR</sequence>
<evidence type="ECO:0000256" key="4">
    <source>
        <dbReference type="ARBA" id="ARBA00023319"/>
    </source>
</evidence>
<feature type="domain" description="Ig-like" evidence="7">
    <location>
        <begin position="827"/>
        <end position="913"/>
    </location>
</feature>
<keyword evidence="9" id="KW-1185">Reference proteome</keyword>
<dbReference type="InterPro" id="IPR052598">
    <property type="entry name" value="IgSF_CEA-related"/>
</dbReference>
<dbReference type="InterPro" id="IPR013098">
    <property type="entry name" value="Ig_I-set"/>
</dbReference>
<evidence type="ECO:0000313" key="8">
    <source>
        <dbReference type="EMBL" id="TRY95578.1"/>
    </source>
</evidence>
<evidence type="ECO:0000256" key="2">
    <source>
        <dbReference type="ARBA" id="ARBA00023157"/>
    </source>
</evidence>
<evidence type="ECO:0000256" key="5">
    <source>
        <dbReference type="SAM" id="MobiDB-lite"/>
    </source>
</evidence>
<feature type="domain" description="Ig-like" evidence="7">
    <location>
        <begin position="513"/>
        <end position="602"/>
    </location>
</feature>
<dbReference type="SMART" id="SM00409">
    <property type="entry name" value="IG"/>
    <property type="match status" value="7"/>
</dbReference>
<evidence type="ECO:0000256" key="6">
    <source>
        <dbReference type="SAM" id="Phobius"/>
    </source>
</evidence>
<keyword evidence="6" id="KW-1133">Transmembrane helix</keyword>
<dbReference type="PROSITE" id="PS50835">
    <property type="entry name" value="IG_LIKE"/>
    <property type="match status" value="5"/>
</dbReference>
<evidence type="ECO:0000259" key="7">
    <source>
        <dbReference type="PROSITE" id="PS50835"/>
    </source>
</evidence>
<dbReference type="InterPro" id="IPR013783">
    <property type="entry name" value="Ig-like_fold"/>
</dbReference>
<dbReference type="Proteomes" id="UP000316079">
    <property type="component" value="Unassembled WGS sequence"/>
</dbReference>
<dbReference type="Pfam" id="PF07686">
    <property type="entry name" value="V-set"/>
    <property type="match status" value="2"/>
</dbReference>
<proteinExistence type="predicted"/>
<dbReference type="InterPro" id="IPR036179">
    <property type="entry name" value="Ig-like_dom_sf"/>
</dbReference>
<dbReference type="InterPro" id="IPR003599">
    <property type="entry name" value="Ig_sub"/>
</dbReference>
<dbReference type="STRING" id="623744.A0A553R0C6"/>
<dbReference type="AlphaFoldDB" id="A0A553R0C6"/>
<feature type="region of interest" description="Disordered" evidence="5">
    <location>
        <begin position="964"/>
        <end position="1030"/>
    </location>
</feature>
<comment type="caution">
    <text evidence="8">The sequence shown here is derived from an EMBL/GenBank/DDBJ whole genome shotgun (WGS) entry which is preliminary data.</text>
</comment>
<dbReference type="EMBL" id="SRMA01025354">
    <property type="protein sequence ID" value="TRY95578.1"/>
    <property type="molecule type" value="Genomic_DNA"/>
</dbReference>
<evidence type="ECO:0000256" key="3">
    <source>
        <dbReference type="ARBA" id="ARBA00023180"/>
    </source>
</evidence>
<keyword evidence="6" id="KW-0812">Transmembrane</keyword>
<gene>
    <name evidence="8" type="ORF">DNTS_018366</name>
</gene>
<keyword evidence="3" id="KW-0325">Glycoprotein</keyword>
<dbReference type="Gene3D" id="2.60.40.10">
    <property type="entry name" value="Immunoglobulins"/>
    <property type="match status" value="8"/>
</dbReference>
<keyword evidence="6" id="KW-0472">Membrane</keyword>
<keyword evidence="2" id="KW-1015">Disulfide bond</keyword>
<dbReference type="SMART" id="SM00408">
    <property type="entry name" value="IGc2"/>
    <property type="match status" value="6"/>
</dbReference>
<dbReference type="InterPro" id="IPR007110">
    <property type="entry name" value="Ig-like_dom"/>
</dbReference>
<evidence type="ECO:0000313" key="9">
    <source>
        <dbReference type="Proteomes" id="UP000316079"/>
    </source>
</evidence>
<evidence type="ECO:0000256" key="1">
    <source>
        <dbReference type="ARBA" id="ARBA00022729"/>
    </source>
</evidence>
<feature type="compositionally biased region" description="Basic and acidic residues" evidence="5">
    <location>
        <begin position="1006"/>
        <end position="1019"/>
    </location>
</feature>
<protein>
    <recommendedName>
        <fullName evidence="7">Ig-like domain-containing protein</fullName>
    </recommendedName>
</protein>
<name>A0A553R0C6_9TELE</name>
<keyword evidence="4" id="KW-0393">Immunoglobulin domain</keyword>
<keyword evidence="1" id="KW-0732">Signal</keyword>
<feature type="compositionally biased region" description="Basic and acidic residues" evidence="5">
    <location>
        <begin position="968"/>
        <end position="988"/>
    </location>
</feature>
<dbReference type="PANTHER" id="PTHR44337">
    <property type="entry name" value="CARCINOEMBRYONIC ANTIGEN-RELATED CELL ADHESION MOLECULE 8"/>
    <property type="match status" value="1"/>
</dbReference>
<feature type="domain" description="Ig-like" evidence="7">
    <location>
        <begin position="607"/>
        <end position="754"/>
    </location>
</feature>
<dbReference type="InterPro" id="IPR003598">
    <property type="entry name" value="Ig_sub2"/>
</dbReference>
<feature type="transmembrane region" description="Helical" evidence="6">
    <location>
        <begin position="320"/>
        <end position="343"/>
    </location>
</feature>
<dbReference type="SUPFAM" id="SSF48726">
    <property type="entry name" value="Immunoglobulin"/>
    <property type="match status" value="6"/>
</dbReference>
<organism evidence="8 9">
    <name type="scientific">Danionella cerebrum</name>
    <dbReference type="NCBI Taxonomy" id="2873325"/>
    <lineage>
        <taxon>Eukaryota</taxon>
        <taxon>Metazoa</taxon>
        <taxon>Chordata</taxon>
        <taxon>Craniata</taxon>
        <taxon>Vertebrata</taxon>
        <taxon>Euteleostomi</taxon>
        <taxon>Actinopterygii</taxon>
        <taxon>Neopterygii</taxon>
        <taxon>Teleostei</taxon>
        <taxon>Ostariophysi</taxon>
        <taxon>Cypriniformes</taxon>
        <taxon>Danionidae</taxon>
        <taxon>Danioninae</taxon>
        <taxon>Danionella</taxon>
    </lineage>
</organism>
<dbReference type="InterPro" id="IPR013106">
    <property type="entry name" value="Ig_V-set"/>
</dbReference>
<dbReference type="PANTHER" id="PTHR44337:SF16">
    <property type="entry name" value="CARCINOEMBRYONIC ANTIGEN-RELATED CELL ADHESION MOLECULE 20-LIKE-RELATED"/>
    <property type="match status" value="1"/>
</dbReference>
<reference evidence="8 9" key="1">
    <citation type="journal article" date="2019" name="Sci. Data">
        <title>Hybrid genome assembly and annotation of Danionella translucida.</title>
        <authorList>
            <person name="Kadobianskyi M."/>
            <person name="Schulze L."/>
            <person name="Schuelke M."/>
            <person name="Judkewitz B."/>
        </authorList>
    </citation>
    <scope>NUCLEOTIDE SEQUENCE [LARGE SCALE GENOMIC DNA]</scope>
    <source>
        <strain evidence="8 9">Bolton</strain>
    </source>
</reference>
<feature type="domain" description="Ig-like" evidence="7">
    <location>
        <begin position="225"/>
        <end position="303"/>
    </location>
</feature>
<feature type="transmembrane region" description="Helical" evidence="6">
    <location>
        <begin position="930"/>
        <end position="953"/>
    </location>
</feature>
<accession>A0A553R0C6</accession>
<dbReference type="Pfam" id="PF07679">
    <property type="entry name" value="I-set"/>
    <property type="match status" value="2"/>
</dbReference>
<dbReference type="OrthoDB" id="10012075at2759"/>